<feature type="binding site" evidence="4">
    <location>
        <position position="73"/>
    </location>
    <ligand>
        <name>Zn(2+)</name>
        <dbReference type="ChEBI" id="CHEBI:29105"/>
    </ligand>
</feature>
<name>A0A0S7Y7J9_UNCT6</name>
<organism evidence="5 6">
    <name type="scientific">candidate division TA06 bacterium DG_78</name>
    <dbReference type="NCBI Taxonomy" id="1703772"/>
    <lineage>
        <taxon>Bacteria</taxon>
        <taxon>Bacteria division TA06</taxon>
    </lineage>
</organism>
<dbReference type="GO" id="GO:0016151">
    <property type="term" value="F:nickel cation binding"/>
    <property type="evidence" value="ECO:0007669"/>
    <property type="project" value="UniProtKB-UniRule"/>
</dbReference>
<evidence type="ECO:0000256" key="2">
    <source>
        <dbReference type="ARBA" id="ARBA00022723"/>
    </source>
</evidence>
<keyword evidence="2 4" id="KW-0479">Metal-binding</keyword>
<evidence type="ECO:0000256" key="1">
    <source>
        <dbReference type="ARBA" id="ARBA00022596"/>
    </source>
</evidence>
<evidence type="ECO:0000256" key="4">
    <source>
        <dbReference type="HAMAP-Rule" id="MF_00213"/>
    </source>
</evidence>
<dbReference type="AlphaFoldDB" id="A0A0S7Y7J9"/>
<dbReference type="PANTHER" id="PTHR34535:SF3">
    <property type="entry name" value="HYDROGENASE MATURATION FACTOR HYPA"/>
    <property type="match status" value="1"/>
</dbReference>
<gene>
    <name evidence="4" type="primary">hypA</name>
    <name evidence="5" type="ORF">AMJ52_09695</name>
</gene>
<feature type="binding site" evidence="4">
    <location>
        <position position="76"/>
    </location>
    <ligand>
        <name>Zn(2+)</name>
        <dbReference type="ChEBI" id="CHEBI:29105"/>
    </ligand>
</feature>
<dbReference type="GO" id="GO:0008270">
    <property type="term" value="F:zinc ion binding"/>
    <property type="evidence" value="ECO:0007669"/>
    <property type="project" value="UniProtKB-UniRule"/>
</dbReference>
<dbReference type="Proteomes" id="UP000051012">
    <property type="component" value="Unassembled WGS sequence"/>
</dbReference>
<dbReference type="GO" id="GO:0051604">
    <property type="term" value="P:protein maturation"/>
    <property type="evidence" value="ECO:0007669"/>
    <property type="project" value="InterPro"/>
</dbReference>
<feature type="binding site" evidence="4">
    <location>
        <position position="92"/>
    </location>
    <ligand>
        <name>Zn(2+)</name>
        <dbReference type="ChEBI" id="CHEBI:29105"/>
    </ligand>
</feature>
<dbReference type="InterPro" id="IPR000688">
    <property type="entry name" value="HypA/HybF"/>
</dbReference>
<sequence length="113" mass="13003">MHEYSVTKSLVDLCNQEADKNNLNKIHKITLKIGRFTGFSPDSIKFYFDYLKPNTKCVDAKIIFKEVPIRIKCHDCKQESVLDEPLFLCPHCGKTDISVISGREFYVESIEGE</sequence>
<dbReference type="Gene3D" id="3.30.2320.80">
    <property type="match status" value="1"/>
</dbReference>
<comment type="caution">
    <text evidence="5">The sequence shown here is derived from an EMBL/GenBank/DDBJ whole genome shotgun (WGS) entry which is preliminary data.</text>
</comment>
<proteinExistence type="inferred from homology"/>
<protein>
    <recommendedName>
        <fullName evidence="4">Hydrogenase maturation factor HypA</fullName>
    </recommendedName>
</protein>
<feature type="binding site" evidence="4">
    <location>
        <position position="2"/>
    </location>
    <ligand>
        <name>Ni(2+)</name>
        <dbReference type="ChEBI" id="CHEBI:49786"/>
    </ligand>
</feature>
<dbReference type="EMBL" id="LJNI01000167">
    <property type="protein sequence ID" value="KPJ70612.1"/>
    <property type="molecule type" value="Genomic_DNA"/>
</dbReference>
<accession>A0A0S7Y7J9</accession>
<dbReference type="HAMAP" id="MF_00213">
    <property type="entry name" value="HypA_HybF"/>
    <property type="match status" value="1"/>
</dbReference>
<evidence type="ECO:0000313" key="5">
    <source>
        <dbReference type="EMBL" id="KPJ70612.1"/>
    </source>
</evidence>
<comment type="function">
    <text evidence="4">Involved in the maturation of [NiFe] hydrogenases. Required for nickel insertion into the metal center of the hydrogenase.</text>
</comment>
<dbReference type="PANTHER" id="PTHR34535">
    <property type="entry name" value="HYDROGENASE MATURATION FACTOR HYPA"/>
    <property type="match status" value="1"/>
</dbReference>
<evidence type="ECO:0000313" key="6">
    <source>
        <dbReference type="Proteomes" id="UP000051012"/>
    </source>
</evidence>
<keyword evidence="3 4" id="KW-0862">Zinc</keyword>
<dbReference type="NCBIfam" id="TIGR00100">
    <property type="entry name" value="hypA"/>
    <property type="match status" value="1"/>
</dbReference>
<feature type="binding site" evidence="4">
    <location>
        <position position="89"/>
    </location>
    <ligand>
        <name>Zn(2+)</name>
        <dbReference type="ChEBI" id="CHEBI:29105"/>
    </ligand>
</feature>
<comment type="similarity">
    <text evidence="4">Belongs to the HypA/HybF family.</text>
</comment>
<keyword evidence="1 4" id="KW-0533">Nickel</keyword>
<dbReference type="Pfam" id="PF01155">
    <property type="entry name" value="HypA"/>
    <property type="match status" value="1"/>
</dbReference>
<dbReference type="PIRSF" id="PIRSF004761">
    <property type="entry name" value="Hydrgn_mat_HypA"/>
    <property type="match status" value="1"/>
</dbReference>
<evidence type="ECO:0000256" key="3">
    <source>
        <dbReference type="ARBA" id="ARBA00022833"/>
    </source>
</evidence>
<reference evidence="5 6" key="1">
    <citation type="journal article" date="2015" name="Microbiome">
        <title>Genomic resolution of linkages in carbon, nitrogen, and sulfur cycling among widespread estuary sediment bacteria.</title>
        <authorList>
            <person name="Baker B.J."/>
            <person name="Lazar C.S."/>
            <person name="Teske A.P."/>
            <person name="Dick G.J."/>
        </authorList>
    </citation>
    <scope>NUCLEOTIDE SEQUENCE [LARGE SCALE GENOMIC DNA]</scope>
    <source>
        <strain evidence="5">DG_78</strain>
    </source>
</reference>